<dbReference type="RefSeq" id="WP_367638299.1">
    <property type="nucleotide sequence ID" value="NZ_JBFNQN010000007.1"/>
</dbReference>
<feature type="domain" description="VOC" evidence="1">
    <location>
        <begin position="12"/>
        <end position="119"/>
    </location>
</feature>
<evidence type="ECO:0000259" key="1">
    <source>
        <dbReference type="PROSITE" id="PS51819"/>
    </source>
</evidence>
<evidence type="ECO:0000313" key="2">
    <source>
        <dbReference type="EMBL" id="MEW9265281.1"/>
    </source>
</evidence>
<dbReference type="Gene3D" id="3.10.180.10">
    <property type="entry name" value="2,3-Dihydroxybiphenyl 1,2-Dioxygenase, domain 1"/>
    <property type="match status" value="2"/>
</dbReference>
<dbReference type="EMBL" id="JBFNQN010000007">
    <property type="protein sequence ID" value="MEW9265281.1"/>
    <property type="molecule type" value="Genomic_DNA"/>
</dbReference>
<dbReference type="InterPro" id="IPR041581">
    <property type="entry name" value="Glyoxalase_6"/>
</dbReference>
<accession>A0ABV3P6M6</accession>
<dbReference type="InterPro" id="IPR052164">
    <property type="entry name" value="Anthracycline_SecMetBiosynth"/>
</dbReference>
<dbReference type="SUPFAM" id="SSF54593">
    <property type="entry name" value="Glyoxalase/Bleomycin resistance protein/Dihydroxybiphenyl dioxygenase"/>
    <property type="match status" value="2"/>
</dbReference>
<dbReference type="InterPro" id="IPR037523">
    <property type="entry name" value="VOC_core"/>
</dbReference>
<dbReference type="PANTHER" id="PTHR33993:SF14">
    <property type="entry name" value="GB|AAF24581.1"/>
    <property type="match status" value="1"/>
</dbReference>
<comment type="caution">
    <text evidence="2">The sequence shown here is derived from an EMBL/GenBank/DDBJ whole genome shotgun (WGS) entry which is preliminary data.</text>
</comment>
<proteinExistence type="predicted"/>
<evidence type="ECO:0000313" key="3">
    <source>
        <dbReference type="Proteomes" id="UP001555826"/>
    </source>
</evidence>
<protein>
    <submittedName>
        <fullName evidence="2">VOC family protein</fullName>
    </submittedName>
</protein>
<dbReference type="CDD" id="cd07247">
    <property type="entry name" value="SgaA_N_like"/>
    <property type="match status" value="1"/>
</dbReference>
<dbReference type="InterPro" id="IPR029068">
    <property type="entry name" value="Glyas_Bleomycin-R_OHBP_Dase"/>
</dbReference>
<dbReference type="Proteomes" id="UP001555826">
    <property type="component" value="Unassembled WGS sequence"/>
</dbReference>
<gene>
    <name evidence="2" type="ORF">AB1207_11030</name>
</gene>
<dbReference type="Pfam" id="PF18029">
    <property type="entry name" value="Glyoxalase_6"/>
    <property type="match status" value="1"/>
</dbReference>
<reference evidence="2 3" key="1">
    <citation type="submission" date="2024-07" db="EMBL/GenBank/DDBJ databases">
        <authorList>
            <person name="Thanompreechachai J."/>
            <person name="Duangmal K."/>
        </authorList>
    </citation>
    <scope>NUCLEOTIDE SEQUENCE [LARGE SCALE GENOMIC DNA]</scope>
    <source>
        <strain evidence="2 3">KCTC 19886</strain>
    </source>
</reference>
<dbReference type="InterPro" id="IPR004360">
    <property type="entry name" value="Glyas_Fos-R_dOase_dom"/>
</dbReference>
<keyword evidence="3" id="KW-1185">Reference proteome</keyword>
<sequence>MPLRTRPWPAGVPCWAHLDTPDPEASAAFYAATVGWATAPPGPDGSRVATVEGHAAAGLARSDEPARWTLHVAVDDLDAALARVRDAGGRVVREPWGGEGTRAAVVADPTGAQVGLLQGGGADWVNGPGGLAWEDLRSADPAASTAFYAAVLGWTWTSLFEDYGTVTAPDAPHPVGGIGPLWGSAPGWLVYVGVADVDAAVEAATAAGGSVVTPAHDSEYGRMALLADPHGAVLAVFTPPAGAPQPER</sequence>
<organism evidence="2 3">
    <name type="scientific">Kineococcus endophyticus</name>
    <dbReference type="NCBI Taxonomy" id="1181883"/>
    <lineage>
        <taxon>Bacteria</taxon>
        <taxon>Bacillati</taxon>
        <taxon>Actinomycetota</taxon>
        <taxon>Actinomycetes</taxon>
        <taxon>Kineosporiales</taxon>
        <taxon>Kineosporiaceae</taxon>
        <taxon>Kineococcus</taxon>
    </lineage>
</organism>
<dbReference type="PROSITE" id="PS51819">
    <property type="entry name" value="VOC"/>
    <property type="match status" value="2"/>
</dbReference>
<name>A0ABV3P6M6_9ACTN</name>
<dbReference type="Pfam" id="PF00903">
    <property type="entry name" value="Glyoxalase"/>
    <property type="match status" value="1"/>
</dbReference>
<feature type="domain" description="VOC" evidence="1">
    <location>
        <begin position="130"/>
        <end position="239"/>
    </location>
</feature>
<dbReference type="PANTHER" id="PTHR33993">
    <property type="entry name" value="GLYOXALASE-RELATED"/>
    <property type="match status" value="1"/>
</dbReference>